<evidence type="ECO:0000256" key="6">
    <source>
        <dbReference type="ARBA" id="ARBA00023136"/>
    </source>
</evidence>
<evidence type="ECO:0000256" key="7">
    <source>
        <dbReference type="RuleBase" id="RU369079"/>
    </source>
</evidence>
<comment type="function">
    <text evidence="7">Part of the tripartite ATP-independent periplasmic (TRAP) transport system.</text>
</comment>
<evidence type="ECO:0000313" key="10">
    <source>
        <dbReference type="Proteomes" id="UP000234190"/>
    </source>
</evidence>
<dbReference type="Pfam" id="PF06808">
    <property type="entry name" value="DctM"/>
    <property type="match status" value="1"/>
</dbReference>
<sequence>MNAIFFAILAITIIIGLPIGFAIAITAFVFLILNDFPTLGIVAQRMVGGIDSFPLLALPFFILAGDLMAFGTTPRLMAVANTFFGHIRGGMAVSGVAACAFFGAISGSGVATTAAIGSLMEPEMVKKGYNKGFTASIFAGAGALGIVIPPSLAMVVYGVAANASIGDLFLAGIIPGLFATIALMVYSVWASRKYNYPKNDYRSNWNEKGHAVKLGILPLFMPVIILGGVISGIFTPTESGVVAVVYAFILATFVYKELPLRQLPAVMVRSAKNSAVILFIIAAATPFGWVMATQQIPQEVATWMLSLTSNFILLAFMLLVLLLVLGTFMETIAIIVIATPILMPVVRQIGIDPIHFGVVMMLALAIGGATPPLAVNLFVSTKIINIRMEDTFPHILHVVGVLIIASVIILLFPSMSLWIPSLGR</sequence>
<feature type="transmembrane region" description="Helical" evidence="7">
    <location>
        <begin position="354"/>
        <end position="375"/>
    </location>
</feature>
<dbReference type="AlphaFoldDB" id="A0A2N4U5B7"/>
<dbReference type="PANTHER" id="PTHR33362:SF5">
    <property type="entry name" value="C4-DICARBOXYLATE TRAP TRANSPORTER LARGE PERMEASE PROTEIN DCTM"/>
    <property type="match status" value="1"/>
</dbReference>
<evidence type="ECO:0000256" key="5">
    <source>
        <dbReference type="ARBA" id="ARBA00022989"/>
    </source>
</evidence>
<keyword evidence="6 7" id="KW-0472">Membrane</keyword>
<evidence type="ECO:0000259" key="8">
    <source>
        <dbReference type="Pfam" id="PF06808"/>
    </source>
</evidence>
<name>A0A2N4U5B7_9BURK</name>
<feature type="transmembrane region" description="Helical" evidence="7">
    <location>
        <begin position="53"/>
        <end position="71"/>
    </location>
</feature>
<feature type="transmembrane region" description="Helical" evidence="7">
    <location>
        <begin position="275"/>
        <end position="292"/>
    </location>
</feature>
<dbReference type="NCBIfam" id="TIGR00786">
    <property type="entry name" value="dctM"/>
    <property type="match status" value="1"/>
</dbReference>
<dbReference type="InterPro" id="IPR010656">
    <property type="entry name" value="DctM"/>
</dbReference>
<dbReference type="InterPro" id="IPR004681">
    <property type="entry name" value="TRAP_DctM"/>
</dbReference>
<dbReference type="GO" id="GO:0005886">
    <property type="term" value="C:plasma membrane"/>
    <property type="evidence" value="ECO:0007669"/>
    <property type="project" value="UniProtKB-SubCell"/>
</dbReference>
<evidence type="ECO:0000256" key="4">
    <source>
        <dbReference type="ARBA" id="ARBA00022692"/>
    </source>
</evidence>
<dbReference type="OrthoDB" id="9777699at2"/>
<comment type="caution">
    <text evidence="9">The sequence shown here is derived from an EMBL/GenBank/DDBJ whole genome shotgun (WGS) entry which is preliminary data.</text>
</comment>
<evidence type="ECO:0000256" key="1">
    <source>
        <dbReference type="ARBA" id="ARBA00004429"/>
    </source>
</evidence>
<keyword evidence="7" id="KW-0813">Transport</keyword>
<evidence type="ECO:0000256" key="2">
    <source>
        <dbReference type="ARBA" id="ARBA00022475"/>
    </source>
</evidence>
<dbReference type="PANTHER" id="PTHR33362">
    <property type="entry name" value="SIALIC ACID TRAP TRANSPORTER PERMEASE PROTEIN SIAT-RELATED"/>
    <property type="match status" value="1"/>
</dbReference>
<evidence type="ECO:0000313" key="9">
    <source>
        <dbReference type="EMBL" id="PLC50211.1"/>
    </source>
</evidence>
<evidence type="ECO:0000256" key="3">
    <source>
        <dbReference type="ARBA" id="ARBA00022519"/>
    </source>
</evidence>
<gene>
    <name evidence="9" type="ORF">CR159_09415</name>
</gene>
<feature type="transmembrane region" description="Helical" evidence="7">
    <location>
        <begin position="6"/>
        <end position="33"/>
    </location>
</feature>
<protein>
    <recommendedName>
        <fullName evidence="7">TRAP transporter large permease protein</fullName>
    </recommendedName>
</protein>
<accession>A0A2N4U5B7</accession>
<keyword evidence="3 7" id="KW-0997">Cell inner membrane</keyword>
<keyword evidence="10" id="KW-1185">Reference proteome</keyword>
<dbReference type="GO" id="GO:0022857">
    <property type="term" value="F:transmembrane transporter activity"/>
    <property type="evidence" value="ECO:0007669"/>
    <property type="project" value="UniProtKB-UniRule"/>
</dbReference>
<keyword evidence="2" id="KW-1003">Cell membrane</keyword>
<dbReference type="Proteomes" id="UP000234190">
    <property type="component" value="Unassembled WGS sequence"/>
</dbReference>
<feature type="transmembrane region" description="Helical" evidence="7">
    <location>
        <begin position="239"/>
        <end position="255"/>
    </location>
</feature>
<feature type="transmembrane region" description="Helical" evidence="7">
    <location>
        <begin position="312"/>
        <end position="342"/>
    </location>
</feature>
<keyword evidence="4 7" id="KW-0812">Transmembrane</keyword>
<proteinExistence type="inferred from homology"/>
<comment type="subunit">
    <text evidence="7">The complex comprises the extracytoplasmic solute receptor protein and the two transmembrane proteins.</text>
</comment>
<feature type="domain" description="TRAP C4-dicarboxylate transport system permease DctM subunit" evidence="8">
    <location>
        <begin position="6"/>
        <end position="415"/>
    </location>
</feature>
<feature type="transmembrane region" description="Helical" evidence="7">
    <location>
        <begin position="169"/>
        <end position="190"/>
    </location>
</feature>
<keyword evidence="5 7" id="KW-1133">Transmembrane helix</keyword>
<dbReference type="PIRSF" id="PIRSF006066">
    <property type="entry name" value="HI0050"/>
    <property type="match status" value="1"/>
</dbReference>
<comment type="similarity">
    <text evidence="7">Belongs to the TRAP transporter large permease family.</text>
</comment>
<feature type="transmembrane region" description="Helical" evidence="7">
    <location>
        <begin position="91"/>
        <end position="120"/>
    </location>
</feature>
<organism evidence="9 10">
    <name type="scientific">Pollutimonas subterranea</name>
    <dbReference type="NCBI Taxonomy" id="2045210"/>
    <lineage>
        <taxon>Bacteria</taxon>
        <taxon>Pseudomonadati</taxon>
        <taxon>Pseudomonadota</taxon>
        <taxon>Betaproteobacteria</taxon>
        <taxon>Burkholderiales</taxon>
        <taxon>Alcaligenaceae</taxon>
        <taxon>Pollutimonas</taxon>
    </lineage>
</organism>
<feature type="transmembrane region" description="Helical" evidence="7">
    <location>
        <begin position="395"/>
        <end position="419"/>
    </location>
</feature>
<feature type="transmembrane region" description="Helical" evidence="7">
    <location>
        <begin position="132"/>
        <end position="157"/>
    </location>
</feature>
<dbReference type="EMBL" id="PDNW01000006">
    <property type="protein sequence ID" value="PLC50211.1"/>
    <property type="molecule type" value="Genomic_DNA"/>
</dbReference>
<comment type="subcellular location">
    <subcellularLocation>
        <location evidence="1 7">Cell inner membrane</location>
        <topology evidence="1 7">Multi-pass membrane protein</topology>
    </subcellularLocation>
</comment>
<reference evidence="9 10" key="1">
    <citation type="submission" date="2017-10" db="EMBL/GenBank/DDBJ databases">
        <title>Two draft genome sequences of Pusillimonas sp. strains isolated from a nitrate- and radionuclide-contaminated groundwater in Russia.</title>
        <authorList>
            <person name="Grouzdev D.S."/>
            <person name="Tourova T.P."/>
            <person name="Goeva M.A."/>
            <person name="Babich T.L."/>
            <person name="Sokolova D.S."/>
            <person name="Abdullin R."/>
            <person name="Poltaraus A.B."/>
            <person name="Toshchakov S.V."/>
            <person name="Nazina T.N."/>
        </authorList>
    </citation>
    <scope>NUCLEOTIDE SEQUENCE [LARGE SCALE GENOMIC DNA]</scope>
    <source>
        <strain evidence="9 10">JR1/69-3-13</strain>
    </source>
</reference>
<feature type="transmembrane region" description="Helical" evidence="7">
    <location>
        <begin position="211"/>
        <end position="233"/>
    </location>
</feature>
<dbReference type="RefSeq" id="WP_102073758.1">
    <property type="nucleotide sequence ID" value="NZ_PDNW01000006.1"/>
</dbReference>